<evidence type="ECO:0000256" key="10">
    <source>
        <dbReference type="ARBA" id="ARBA00022777"/>
    </source>
</evidence>
<keyword evidence="9" id="KW-0547">Nucleotide-binding</keyword>
<keyword evidence="16" id="KW-0496">Mitochondrion</keyword>
<evidence type="ECO:0000256" key="14">
    <source>
        <dbReference type="ARBA" id="ARBA00022842"/>
    </source>
</evidence>
<dbReference type="InterPro" id="IPR008271">
    <property type="entry name" value="Ser/Thr_kinase_AS"/>
</dbReference>
<dbReference type="PANTHER" id="PTHR22972">
    <property type="entry name" value="SERINE/THREONINE PROTEIN KINASE"/>
    <property type="match status" value="1"/>
</dbReference>
<keyword evidence="15" id="KW-0809">Transit peptide</keyword>
<dbReference type="GO" id="GO:0004674">
    <property type="term" value="F:protein serine/threonine kinase activity"/>
    <property type="evidence" value="ECO:0007669"/>
    <property type="project" value="UniProtKB-KW"/>
</dbReference>
<dbReference type="GO" id="GO:0005741">
    <property type="term" value="C:mitochondrial outer membrane"/>
    <property type="evidence" value="ECO:0007669"/>
    <property type="project" value="UniProtKB-SubCell"/>
</dbReference>
<dbReference type="PROSITE" id="PS00108">
    <property type="entry name" value="PROTEIN_KINASE_ST"/>
    <property type="match status" value="1"/>
</dbReference>
<evidence type="ECO:0000256" key="8">
    <source>
        <dbReference type="ARBA" id="ARBA00022723"/>
    </source>
</evidence>
<evidence type="ECO:0000256" key="13">
    <source>
        <dbReference type="ARBA" id="ARBA00022840"/>
    </source>
</evidence>
<dbReference type="InterPro" id="IPR011009">
    <property type="entry name" value="Kinase-like_dom_sf"/>
</dbReference>
<evidence type="ECO:0000313" key="22">
    <source>
        <dbReference type="Proteomes" id="UP001634394"/>
    </source>
</evidence>
<dbReference type="GO" id="GO:0005743">
    <property type="term" value="C:mitochondrial inner membrane"/>
    <property type="evidence" value="ECO:0007669"/>
    <property type="project" value="UniProtKB-SubCell"/>
</dbReference>
<dbReference type="InterPro" id="IPR000719">
    <property type="entry name" value="Prot_kinase_dom"/>
</dbReference>
<accession>A0ABD3VIL6</accession>
<evidence type="ECO:0000256" key="15">
    <source>
        <dbReference type="ARBA" id="ARBA00022946"/>
    </source>
</evidence>
<comment type="cofactor">
    <cofactor evidence="1">
        <name>Mg(2+)</name>
        <dbReference type="ChEBI" id="CHEBI:18420"/>
    </cofactor>
</comment>
<keyword evidence="11" id="KW-1000">Mitochondrion outer membrane</keyword>
<dbReference type="PANTHER" id="PTHR22972:SF7">
    <property type="entry name" value="SERINE_THREONINE-PROTEIN KINASE PINK1, MITOCHONDRIAL"/>
    <property type="match status" value="1"/>
</dbReference>
<gene>
    <name evidence="21" type="ORF">ACJMK2_007456</name>
</gene>
<feature type="compositionally biased region" description="Basic and acidic residues" evidence="19">
    <location>
        <begin position="202"/>
        <end position="214"/>
    </location>
</feature>
<dbReference type="Gene3D" id="1.10.510.10">
    <property type="entry name" value="Transferase(Phosphotransferase) domain 1"/>
    <property type="match status" value="1"/>
</dbReference>
<evidence type="ECO:0000256" key="16">
    <source>
        <dbReference type="ARBA" id="ARBA00023128"/>
    </source>
</evidence>
<protein>
    <recommendedName>
        <fullName evidence="5">non-specific serine/threonine protein kinase</fullName>
        <ecNumber evidence="5">2.7.11.1</ecNumber>
    </recommendedName>
</protein>
<comment type="catalytic activity">
    <reaction evidence="18">
        <text>L-seryl-[protein] + ATP = O-phospho-L-seryl-[protein] + ADP + H(+)</text>
        <dbReference type="Rhea" id="RHEA:17989"/>
        <dbReference type="Rhea" id="RHEA-COMP:9863"/>
        <dbReference type="Rhea" id="RHEA-COMP:11604"/>
        <dbReference type="ChEBI" id="CHEBI:15378"/>
        <dbReference type="ChEBI" id="CHEBI:29999"/>
        <dbReference type="ChEBI" id="CHEBI:30616"/>
        <dbReference type="ChEBI" id="CHEBI:83421"/>
        <dbReference type="ChEBI" id="CHEBI:456216"/>
        <dbReference type="EC" id="2.7.11.1"/>
    </reaction>
</comment>
<dbReference type="InterPro" id="IPR051511">
    <property type="entry name" value="MitoQC_Scaffold_Kinases"/>
</dbReference>
<name>A0ABD3VIL6_SINWO</name>
<comment type="subcellular location">
    <subcellularLocation>
        <location evidence="3">Cytoplasm</location>
        <location evidence="3">Cytosol</location>
    </subcellularLocation>
    <subcellularLocation>
        <location evidence="2">Mitochondrion inner membrane</location>
        <topology evidence="2">Single-pass membrane protein</topology>
    </subcellularLocation>
    <subcellularLocation>
        <location evidence="4">Mitochondrion outer membrane</location>
        <topology evidence="4">Single-pass membrane protein</topology>
    </subcellularLocation>
</comment>
<dbReference type="EC" id="2.7.11.1" evidence="5"/>
<keyword evidence="13" id="KW-0067">ATP-binding</keyword>
<evidence type="ECO:0000256" key="17">
    <source>
        <dbReference type="ARBA" id="ARBA00047899"/>
    </source>
</evidence>
<keyword evidence="6" id="KW-0723">Serine/threonine-protein kinase</keyword>
<evidence type="ECO:0000256" key="7">
    <source>
        <dbReference type="ARBA" id="ARBA00022679"/>
    </source>
</evidence>
<dbReference type="Pfam" id="PF00069">
    <property type="entry name" value="Pkinase"/>
    <property type="match status" value="1"/>
</dbReference>
<evidence type="ECO:0000256" key="9">
    <source>
        <dbReference type="ARBA" id="ARBA00022741"/>
    </source>
</evidence>
<proteinExistence type="predicted"/>
<keyword evidence="12" id="KW-0999">Mitochondrion inner membrane</keyword>
<organism evidence="21 22">
    <name type="scientific">Sinanodonta woodiana</name>
    <name type="common">Chinese pond mussel</name>
    <name type="synonym">Anodonta woodiana</name>
    <dbReference type="NCBI Taxonomy" id="1069815"/>
    <lineage>
        <taxon>Eukaryota</taxon>
        <taxon>Metazoa</taxon>
        <taxon>Spiralia</taxon>
        <taxon>Lophotrochozoa</taxon>
        <taxon>Mollusca</taxon>
        <taxon>Bivalvia</taxon>
        <taxon>Autobranchia</taxon>
        <taxon>Heteroconchia</taxon>
        <taxon>Palaeoheterodonta</taxon>
        <taxon>Unionida</taxon>
        <taxon>Unionoidea</taxon>
        <taxon>Unionidae</taxon>
        <taxon>Unioninae</taxon>
        <taxon>Sinanodonta</taxon>
    </lineage>
</organism>
<evidence type="ECO:0000256" key="5">
    <source>
        <dbReference type="ARBA" id="ARBA00012513"/>
    </source>
</evidence>
<keyword evidence="22" id="KW-1185">Reference proteome</keyword>
<comment type="caution">
    <text evidence="21">The sequence shown here is derived from an EMBL/GenBank/DDBJ whole genome shotgun (WGS) entry which is preliminary data.</text>
</comment>
<comment type="catalytic activity">
    <reaction evidence="17">
        <text>L-threonyl-[protein] + ATP = O-phospho-L-threonyl-[protein] + ADP + H(+)</text>
        <dbReference type="Rhea" id="RHEA:46608"/>
        <dbReference type="Rhea" id="RHEA-COMP:11060"/>
        <dbReference type="Rhea" id="RHEA-COMP:11605"/>
        <dbReference type="ChEBI" id="CHEBI:15378"/>
        <dbReference type="ChEBI" id="CHEBI:30013"/>
        <dbReference type="ChEBI" id="CHEBI:30616"/>
        <dbReference type="ChEBI" id="CHEBI:61977"/>
        <dbReference type="ChEBI" id="CHEBI:456216"/>
        <dbReference type="EC" id="2.7.11.1"/>
    </reaction>
</comment>
<feature type="region of interest" description="Disordered" evidence="19">
    <location>
        <begin position="175"/>
        <end position="214"/>
    </location>
</feature>
<keyword evidence="7" id="KW-0808">Transferase</keyword>
<keyword evidence="8" id="KW-0479">Metal-binding</keyword>
<reference evidence="21 22" key="1">
    <citation type="submission" date="2024-11" db="EMBL/GenBank/DDBJ databases">
        <title>Chromosome-level genome assembly of the freshwater bivalve Anodonta woodiana.</title>
        <authorList>
            <person name="Chen X."/>
        </authorList>
    </citation>
    <scope>NUCLEOTIDE SEQUENCE [LARGE SCALE GENOMIC DNA]</scope>
    <source>
        <strain evidence="21">MN2024</strain>
        <tissue evidence="21">Gills</tissue>
    </source>
</reference>
<evidence type="ECO:0000256" key="3">
    <source>
        <dbReference type="ARBA" id="ARBA00004514"/>
    </source>
</evidence>
<evidence type="ECO:0000313" key="21">
    <source>
        <dbReference type="EMBL" id="KAL3861422.1"/>
    </source>
</evidence>
<evidence type="ECO:0000259" key="20">
    <source>
        <dbReference type="PROSITE" id="PS50011"/>
    </source>
</evidence>
<dbReference type="AlphaFoldDB" id="A0ABD3VIL6"/>
<evidence type="ECO:0000256" key="19">
    <source>
        <dbReference type="SAM" id="MobiDB-lite"/>
    </source>
</evidence>
<dbReference type="Proteomes" id="UP001634394">
    <property type="component" value="Unassembled WGS sequence"/>
</dbReference>
<keyword evidence="10" id="KW-0418">Kinase</keyword>
<evidence type="ECO:0000256" key="1">
    <source>
        <dbReference type="ARBA" id="ARBA00001946"/>
    </source>
</evidence>
<evidence type="ECO:0000256" key="11">
    <source>
        <dbReference type="ARBA" id="ARBA00022787"/>
    </source>
</evidence>
<sequence>MTARISFIRLIQAGKKVFRDIFKPHQETKVKTKCQVFQHQKDVHHQVSHQAPQFVHSKSTLFSKIIPRVYYQSLASELRRQAAQRSWGRGSSPLFAFAGLAVLVSFPKNEDEILVDQLQEIGKTSQKYNSDFELGQFPYLSLDRFQLGEMIGKGCYAAVYEARLKVQSVPATEENVVEKTSEDDSDIVIDQSESDTESIDIISDKSDPESRVESDSDIIVIDQSESDTESIDIISDKLYPESRVETDSVSDIESDSDIIMIDQSESDTESIDIISDKSDPESRVESDCDIIMIDQSESDTESIDIISDKSDPEFKGDGFVLDRPVSAIMDSLGKTEFRTSLSSETDADDHFHDLDPNSFVILSQSDKGQNAGRFEHETGPPKYNLAIKIMYNYQIESKASAILREMEKEMVPAMLAATQAQMKEWDNGNKVRKKSLPPHPNIVKMSGYFVDPFPTLPEGLEHFPAALPKRLNPDGIGRNQTLFLVMKKYDMNLHQYLQTRQPDIRTRTLLLAQLLEGVVHMGRYGIAHRDMKSDNIFLDCSTGGIPQLVIGDFGCCLADSQNGLKLPYPTEEIDRGGNSALMAPEISNAVPGPNQFLDYSKSDLWSLGALAYELFDQDNPFYSVKGRKNLDSRTYRESDLPTLPDNVPHEVRKLVASLLKRDPSKRPTPEVAAAALSLYLWAPSEWWKPGCNVKSQDVKWQLIILAVDVQIRRLFQSTFTPEFSLKETFLSCLCMKNVQAAIDLLHMME</sequence>
<dbReference type="PROSITE" id="PS50011">
    <property type="entry name" value="PROTEIN_KINASE_DOM"/>
    <property type="match status" value="1"/>
</dbReference>
<dbReference type="GO" id="GO:0005829">
    <property type="term" value="C:cytosol"/>
    <property type="evidence" value="ECO:0007669"/>
    <property type="project" value="UniProtKB-SubCell"/>
</dbReference>
<evidence type="ECO:0000256" key="12">
    <source>
        <dbReference type="ARBA" id="ARBA00022792"/>
    </source>
</evidence>
<dbReference type="EMBL" id="JBJQND010000011">
    <property type="protein sequence ID" value="KAL3861422.1"/>
    <property type="molecule type" value="Genomic_DNA"/>
</dbReference>
<feature type="compositionally biased region" description="Acidic residues" evidence="19">
    <location>
        <begin position="183"/>
        <end position="198"/>
    </location>
</feature>
<keyword evidence="14" id="KW-0460">Magnesium</keyword>
<dbReference type="SMART" id="SM00220">
    <property type="entry name" value="S_TKc"/>
    <property type="match status" value="1"/>
</dbReference>
<feature type="domain" description="Protein kinase" evidence="20">
    <location>
        <begin position="326"/>
        <end position="680"/>
    </location>
</feature>
<keyword evidence="12" id="KW-0472">Membrane</keyword>
<evidence type="ECO:0000256" key="18">
    <source>
        <dbReference type="ARBA" id="ARBA00048679"/>
    </source>
</evidence>
<evidence type="ECO:0000256" key="4">
    <source>
        <dbReference type="ARBA" id="ARBA00004572"/>
    </source>
</evidence>
<dbReference type="SUPFAM" id="SSF56112">
    <property type="entry name" value="Protein kinase-like (PK-like)"/>
    <property type="match status" value="1"/>
</dbReference>
<dbReference type="GO" id="GO:0005524">
    <property type="term" value="F:ATP binding"/>
    <property type="evidence" value="ECO:0007669"/>
    <property type="project" value="UniProtKB-KW"/>
</dbReference>
<evidence type="ECO:0000256" key="2">
    <source>
        <dbReference type="ARBA" id="ARBA00004434"/>
    </source>
</evidence>
<evidence type="ECO:0000256" key="6">
    <source>
        <dbReference type="ARBA" id="ARBA00022527"/>
    </source>
</evidence>
<dbReference type="GO" id="GO:0046872">
    <property type="term" value="F:metal ion binding"/>
    <property type="evidence" value="ECO:0007669"/>
    <property type="project" value="UniProtKB-KW"/>
</dbReference>